<dbReference type="AlphaFoldDB" id="A0A4U6XB07"/>
<feature type="compositionally biased region" description="Gly residues" evidence="1">
    <location>
        <begin position="63"/>
        <end position="73"/>
    </location>
</feature>
<name>A0A4U6XB07_9PEZI</name>
<organism evidence="2 3">
    <name type="scientific">Colletotrichum tanaceti</name>
    <dbReference type="NCBI Taxonomy" id="1306861"/>
    <lineage>
        <taxon>Eukaryota</taxon>
        <taxon>Fungi</taxon>
        <taxon>Dikarya</taxon>
        <taxon>Ascomycota</taxon>
        <taxon>Pezizomycotina</taxon>
        <taxon>Sordariomycetes</taxon>
        <taxon>Hypocreomycetidae</taxon>
        <taxon>Glomerellales</taxon>
        <taxon>Glomerellaceae</taxon>
        <taxon>Colletotrichum</taxon>
        <taxon>Colletotrichum destructivum species complex</taxon>
    </lineage>
</organism>
<accession>A0A4U6XB07</accession>
<feature type="region of interest" description="Disordered" evidence="1">
    <location>
        <begin position="93"/>
        <end position="120"/>
    </location>
</feature>
<protein>
    <submittedName>
        <fullName evidence="2">Uncharacterized protein</fullName>
    </submittedName>
</protein>
<comment type="caution">
    <text evidence="2">The sequence shown here is derived from an EMBL/GenBank/DDBJ whole genome shotgun (WGS) entry which is preliminary data.</text>
</comment>
<feature type="compositionally biased region" description="Acidic residues" evidence="1">
    <location>
        <begin position="98"/>
        <end position="120"/>
    </location>
</feature>
<evidence type="ECO:0000313" key="2">
    <source>
        <dbReference type="EMBL" id="TKW52870.1"/>
    </source>
</evidence>
<dbReference type="Proteomes" id="UP000310108">
    <property type="component" value="Unassembled WGS sequence"/>
</dbReference>
<evidence type="ECO:0000256" key="1">
    <source>
        <dbReference type="SAM" id="MobiDB-lite"/>
    </source>
</evidence>
<proteinExistence type="predicted"/>
<evidence type="ECO:0000313" key="3">
    <source>
        <dbReference type="Proteomes" id="UP000310108"/>
    </source>
</evidence>
<sequence>MRACSVAGFIRGGLPSSLPRSELACPGRADIVTAGSKAEAKVAVTVGAEGPSIPFLGAEGSTTGRGGRPGGPVGPVDAGGNVGVGVGVGVGVVIGGGFDDDERDDDDDDDDGDDDDGDDE</sequence>
<gene>
    <name evidence="2" type="ORF">CTA1_11890</name>
</gene>
<keyword evidence="3" id="KW-1185">Reference proteome</keyword>
<reference evidence="2 3" key="1">
    <citation type="journal article" date="2019" name="PLoS ONE">
        <title>Comparative genome analysis indicates high evolutionary potential of pathogenicity genes in Colletotrichum tanaceti.</title>
        <authorList>
            <person name="Lelwala R.V."/>
            <person name="Korhonen P.K."/>
            <person name="Young N.D."/>
            <person name="Scott J.B."/>
            <person name="Ades P.A."/>
            <person name="Gasser R.B."/>
            <person name="Taylor P.W.J."/>
        </authorList>
    </citation>
    <scope>NUCLEOTIDE SEQUENCE [LARGE SCALE GENOMIC DNA]</scope>
    <source>
        <strain evidence="2">BRIP57314</strain>
    </source>
</reference>
<dbReference type="EMBL" id="PJEX01000218">
    <property type="protein sequence ID" value="TKW52870.1"/>
    <property type="molecule type" value="Genomic_DNA"/>
</dbReference>
<feature type="region of interest" description="Disordered" evidence="1">
    <location>
        <begin position="50"/>
        <end position="80"/>
    </location>
</feature>